<dbReference type="PANTHER" id="PTHR21141">
    <property type="entry name" value="60S ACIDIC RIBOSOMAL PROTEIN FAMILY MEMBER"/>
    <property type="match status" value="1"/>
</dbReference>
<protein>
    <submittedName>
        <fullName evidence="6">Uncharacterized protein</fullName>
    </submittedName>
</protein>
<comment type="caution">
    <text evidence="6">The sequence shown here is derived from an EMBL/GenBank/DDBJ whole genome shotgun (WGS) entry which is preliminary data.</text>
</comment>
<dbReference type="GO" id="GO:0022625">
    <property type="term" value="C:cytosolic large ribosomal subunit"/>
    <property type="evidence" value="ECO:0007669"/>
    <property type="project" value="InterPro"/>
</dbReference>
<dbReference type="CDD" id="cd05833">
    <property type="entry name" value="Ribosomal_P2"/>
    <property type="match status" value="1"/>
</dbReference>
<dbReference type="OrthoDB" id="1227494at2759"/>
<comment type="similarity">
    <text evidence="2">Belongs to the eukaryotic ribosomal protein P1/P2 family.</text>
</comment>
<sequence>MKFIAAYLLTILGGNNAPTAEDIKRILGSVKAETDNDKIELLLSQVKGKCITKLIASGSAKGNGVYQFGGKWVIIHSKGKDVLVGWASRDLAERRRRFAIFYSLSSVEAVLVRSSVT</sequence>
<gene>
    <name evidence="6" type="ORF">GIB67_029391</name>
</gene>
<dbReference type="Proteomes" id="UP000541444">
    <property type="component" value="Unassembled WGS sequence"/>
</dbReference>
<dbReference type="PANTHER" id="PTHR21141:SF5">
    <property type="entry name" value="LARGE RIBOSOMAL SUBUNIT PROTEIN P2"/>
    <property type="match status" value="1"/>
</dbReference>
<dbReference type="GO" id="GO:0003735">
    <property type="term" value="F:structural constituent of ribosome"/>
    <property type="evidence" value="ECO:0007669"/>
    <property type="project" value="InterPro"/>
</dbReference>
<dbReference type="Gene3D" id="1.10.10.1410">
    <property type="match status" value="1"/>
</dbReference>
<dbReference type="EMBL" id="JACGCM010000445">
    <property type="protein sequence ID" value="KAF6171973.1"/>
    <property type="molecule type" value="Genomic_DNA"/>
</dbReference>
<dbReference type="Pfam" id="PF00428">
    <property type="entry name" value="Ribosomal_60s"/>
    <property type="match status" value="1"/>
</dbReference>
<comment type="subunit">
    <text evidence="3">P1 and P2 exist as dimers at the large ribosomal subunit.</text>
</comment>
<proteinExistence type="inferred from homology"/>
<reference evidence="6 7" key="1">
    <citation type="journal article" date="2020" name="IScience">
        <title>Genome Sequencing of the Endangered Kingdonia uniflora (Circaeasteraceae, Ranunculales) Reveals Potential Mechanisms of Evolutionary Specialization.</title>
        <authorList>
            <person name="Sun Y."/>
            <person name="Deng T."/>
            <person name="Zhang A."/>
            <person name="Moore M.J."/>
            <person name="Landis J.B."/>
            <person name="Lin N."/>
            <person name="Zhang H."/>
            <person name="Zhang X."/>
            <person name="Huang J."/>
            <person name="Zhang X."/>
            <person name="Sun H."/>
            <person name="Wang H."/>
        </authorList>
    </citation>
    <scope>NUCLEOTIDE SEQUENCE [LARGE SCALE GENOMIC DNA]</scope>
    <source>
        <strain evidence="6">TB1705</strain>
        <tissue evidence="6">Leaf</tissue>
    </source>
</reference>
<dbReference type="FunFam" id="1.10.10.1410:FF:000002">
    <property type="entry name" value="60S acidic ribosomal protein P2"/>
    <property type="match status" value="1"/>
</dbReference>
<evidence type="ECO:0000256" key="5">
    <source>
        <dbReference type="ARBA" id="ARBA00023274"/>
    </source>
</evidence>
<evidence type="ECO:0000256" key="1">
    <source>
        <dbReference type="ARBA" id="ARBA00003362"/>
    </source>
</evidence>
<accession>A0A7J7NY18</accession>
<organism evidence="6 7">
    <name type="scientific">Kingdonia uniflora</name>
    <dbReference type="NCBI Taxonomy" id="39325"/>
    <lineage>
        <taxon>Eukaryota</taxon>
        <taxon>Viridiplantae</taxon>
        <taxon>Streptophyta</taxon>
        <taxon>Embryophyta</taxon>
        <taxon>Tracheophyta</taxon>
        <taxon>Spermatophyta</taxon>
        <taxon>Magnoliopsida</taxon>
        <taxon>Ranunculales</taxon>
        <taxon>Circaeasteraceae</taxon>
        <taxon>Kingdonia</taxon>
    </lineage>
</organism>
<comment type="function">
    <text evidence="1">Plays an important role in the elongation step of protein synthesis.</text>
</comment>
<dbReference type="InterPro" id="IPR038716">
    <property type="entry name" value="P1/P2_N_sf"/>
</dbReference>
<evidence type="ECO:0000313" key="7">
    <source>
        <dbReference type="Proteomes" id="UP000541444"/>
    </source>
</evidence>
<evidence type="ECO:0000313" key="6">
    <source>
        <dbReference type="EMBL" id="KAF6171973.1"/>
    </source>
</evidence>
<dbReference type="AlphaFoldDB" id="A0A7J7NY18"/>
<evidence type="ECO:0000256" key="4">
    <source>
        <dbReference type="ARBA" id="ARBA00022980"/>
    </source>
</evidence>
<name>A0A7J7NY18_9MAGN</name>
<evidence type="ECO:0000256" key="2">
    <source>
        <dbReference type="ARBA" id="ARBA00005436"/>
    </source>
</evidence>
<keyword evidence="4" id="KW-0689">Ribosomal protein</keyword>
<keyword evidence="5" id="KW-0687">Ribonucleoprotein</keyword>
<evidence type="ECO:0000256" key="3">
    <source>
        <dbReference type="ARBA" id="ARBA00011266"/>
    </source>
</evidence>
<dbReference type="InterPro" id="IPR044076">
    <property type="entry name" value="Ribosomal_P2"/>
</dbReference>
<keyword evidence="7" id="KW-1185">Reference proteome</keyword>
<dbReference type="GO" id="GO:0002182">
    <property type="term" value="P:cytoplasmic translational elongation"/>
    <property type="evidence" value="ECO:0007669"/>
    <property type="project" value="InterPro"/>
</dbReference>